<evidence type="ECO:0000259" key="5">
    <source>
        <dbReference type="Pfam" id="PF10373"/>
    </source>
</evidence>
<feature type="compositionally biased region" description="Low complexity" evidence="4">
    <location>
        <begin position="1078"/>
        <end position="1088"/>
    </location>
</feature>
<feature type="compositionally biased region" description="Low complexity" evidence="4">
    <location>
        <begin position="705"/>
        <end position="734"/>
    </location>
</feature>
<dbReference type="GeneTree" id="ENSGT00940000158333"/>
<feature type="region of interest" description="Disordered" evidence="4">
    <location>
        <begin position="659"/>
        <end position="756"/>
    </location>
</feature>
<dbReference type="GO" id="GO:0005697">
    <property type="term" value="C:telomerase holoenzyme complex"/>
    <property type="evidence" value="ECO:0007669"/>
    <property type="project" value="TreeGrafter"/>
</dbReference>
<evidence type="ECO:0000313" key="7">
    <source>
        <dbReference type="Ensembl" id="ENSTNIP00000005364.1"/>
    </source>
</evidence>
<accession>H3CAU2</accession>
<evidence type="ECO:0000313" key="8">
    <source>
        <dbReference type="Proteomes" id="UP000007303"/>
    </source>
</evidence>
<protein>
    <recommendedName>
        <fullName evidence="2">Nonsense-mediated mRNA decay factor</fullName>
    </recommendedName>
</protein>
<evidence type="ECO:0000256" key="3">
    <source>
        <dbReference type="SAM" id="Coils"/>
    </source>
</evidence>
<dbReference type="AlphaFoldDB" id="H3CAU2"/>
<feature type="compositionally biased region" description="Basic and acidic residues" evidence="4">
    <location>
        <begin position="1051"/>
        <end position="1067"/>
    </location>
</feature>
<feature type="region of interest" description="Disordered" evidence="4">
    <location>
        <begin position="505"/>
        <end position="602"/>
    </location>
</feature>
<keyword evidence="1 2" id="KW-0866">Nonsense-mediated mRNA decay</keyword>
<feature type="compositionally biased region" description="Low complexity" evidence="4">
    <location>
        <begin position="1014"/>
        <end position="1036"/>
    </location>
</feature>
<reference evidence="8" key="1">
    <citation type="journal article" date="2004" name="Nature">
        <title>Genome duplication in the teleost fish Tetraodon nigroviridis reveals the early vertebrate proto-karyotype.</title>
        <authorList>
            <person name="Jaillon O."/>
            <person name="Aury J.-M."/>
            <person name="Brunet F."/>
            <person name="Petit J.-L."/>
            <person name="Stange-Thomann N."/>
            <person name="Mauceli E."/>
            <person name="Bouneau L."/>
            <person name="Fischer C."/>
            <person name="Ozouf-Costaz C."/>
            <person name="Bernot A."/>
            <person name="Nicaud S."/>
            <person name="Jaffe D."/>
            <person name="Fisher S."/>
            <person name="Lutfalla G."/>
            <person name="Dossat C."/>
            <person name="Segurens B."/>
            <person name="Dasilva C."/>
            <person name="Salanoubat M."/>
            <person name="Levy M."/>
            <person name="Boudet N."/>
            <person name="Castellano S."/>
            <person name="Anthouard V."/>
            <person name="Jubin C."/>
            <person name="Castelli V."/>
            <person name="Katinka M."/>
            <person name="Vacherie B."/>
            <person name="Biemont C."/>
            <person name="Skalli Z."/>
            <person name="Cattolico L."/>
            <person name="Poulain J."/>
            <person name="De Berardinis V."/>
            <person name="Cruaud C."/>
            <person name="Duprat S."/>
            <person name="Brottier P."/>
            <person name="Coutanceau J.-P."/>
            <person name="Gouzy J."/>
            <person name="Parra G."/>
            <person name="Lardier G."/>
            <person name="Chapple C."/>
            <person name="McKernan K.J."/>
            <person name="McEwan P."/>
            <person name="Bosak S."/>
            <person name="Kellis M."/>
            <person name="Volff J.-N."/>
            <person name="Guigo R."/>
            <person name="Zody M.C."/>
            <person name="Mesirov J."/>
            <person name="Lindblad-Toh K."/>
            <person name="Birren B."/>
            <person name="Nusbaum C."/>
            <person name="Kahn D."/>
            <person name="Robinson-Rechavi M."/>
            <person name="Laudet V."/>
            <person name="Schachter V."/>
            <person name="Quetier F."/>
            <person name="Saurin W."/>
            <person name="Scarpelli C."/>
            <person name="Wincker P."/>
            <person name="Lander E.S."/>
            <person name="Weissenbach J."/>
            <person name="Roest Crollius H."/>
        </authorList>
    </citation>
    <scope>NUCLEOTIDE SEQUENCE [LARGE SCALE GENOMIC DNA]</scope>
</reference>
<dbReference type="Ensembl" id="ENSTNIT00000005510.1">
    <property type="protein sequence ID" value="ENSTNIP00000005364.1"/>
    <property type="gene ID" value="ENSTNIG00000002802.1"/>
</dbReference>
<feature type="region of interest" description="Disordered" evidence="4">
    <location>
        <begin position="857"/>
        <end position="882"/>
    </location>
</feature>
<keyword evidence="3" id="KW-0175">Coiled coil</keyword>
<dbReference type="HOGENOM" id="CLU_009299_0_0_1"/>
<dbReference type="PANTHER" id="PTHR15696:SF5">
    <property type="entry name" value="NONSENSE-MEDIATED MRNA DECAY FACTOR SMG7"/>
    <property type="match status" value="1"/>
</dbReference>
<dbReference type="GO" id="GO:0000184">
    <property type="term" value="P:nuclear-transcribed mRNA catabolic process, nonsense-mediated decay"/>
    <property type="evidence" value="ECO:0007669"/>
    <property type="project" value="UniProtKB-KW"/>
</dbReference>
<comment type="subcellular location">
    <subcellularLocation>
        <location evidence="2">Nucleus</location>
    </subcellularLocation>
</comment>
<sequence length="1154" mass="127297">MNLCAQYLRQAEALKVDMTDSQLGTAEVWTSRQTLQDLYQKMLVTDLEYALDKKVEQDLWNHAFKNQITMLQSQAKNRANPNRSEVQANLSLFLEAASGFYTQLLQELCTVFNVDLPCRVKSSQLGIISNQQSGGGGAIVTPQPSSCSYICQHCLVHLGDIARYRNQTSQAESYYRHAAQLVPSNGQPYNQLAILASSKGDHLTTIFYYCRSIAVKFPFPAASTNLQKALSKALESRDEVKSKWSISDFIRAFIKFHGHVYLSRSLDKLDTLREKLEEQFQRLILQKAFSTQQLVHITVINLFELHHLRDLSADGTQQNQNQNQNQDQDHSSEQDLSWFQLLGLFMSFLGVMCSCELLNKKRGEEQTGVCPLPAIKVSLDWLKLRPGVFQEAALDTRQHVWPWLVSVLNSFQPKEDMTSSAVSPLPEEFELQGFLALRPALRSLDFTKGHQGILEQEDPRGNIRHHRLISLGKWVADNQPGLIQYRMSEAGLVFITDIPEVALEEPSEKEAPVLQESSNSEQTSNEGGNVGLKSVLSVGKTQSSFSDGSERPVVTFKENIKPREQSRDAARNQPLKDVKPQAELRKTPVSEVKKTPGTQTQTTCSSQFIPIHHPGAFPPLPSRPGFPPPAYVIPPPVAFPGLQVNPGFTFSPGVSVPGPFLQPGIHTQAGSQTTKQTHIPYSQQRPSGPSPAPGLGQGPCGGTMSQGQPPQAQAPSQPNLQQSVQLLNQQQQSPTKLVQQAAIGKSPPHHPGLQQFMQVQDPPAPMWNQAPAALSKIPPLQMSIKQTQHPQQTFFMAAQDPLKLYEHQMAPPGQAPLSNVEKKAKFPNVKMPDFYWDPSYQMGDGPSVLSDRMKSPVAACPKQDSSAGPRGPPFEDTKSSPLLPPDLFKTLADFEEEEELVFSKPPDFFRVSAGPLSSAPGANMFFTDTENTFKRLRLEKVGPKISSRLSFMDSAGFTKNSQEFGQSSIFRQGYGKAQPTNAKPSAPTMHQEPSLYSLFPWSPSLPASSDHSTPASQSPHSSNPSSLPSSPPTHSHGAPPFSTFGPIGTPDSRDRRLVDRWKPDKTGEGTLGLDYLPTSATSASSDSSWHQIGPAGSSWTNQESPMEESSVLLDSLKSIWSSSMMQPGPSALEQLLLQQKQKQQRGHGTMNPPH</sequence>
<feature type="compositionally biased region" description="Polar residues" evidence="4">
    <location>
        <begin position="668"/>
        <end position="687"/>
    </location>
</feature>
<reference evidence="7" key="3">
    <citation type="submission" date="2025-09" db="UniProtKB">
        <authorList>
            <consortium name="Ensembl"/>
        </authorList>
    </citation>
    <scope>IDENTIFICATION</scope>
</reference>
<dbReference type="InterPro" id="IPR011990">
    <property type="entry name" value="TPR-like_helical_dom_sf"/>
</dbReference>
<feature type="compositionally biased region" description="Basic and acidic residues" evidence="4">
    <location>
        <begin position="558"/>
        <end position="594"/>
    </location>
</feature>
<dbReference type="InterPro" id="IPR045153">
    <property type="entry name" value="Est1/Ebs1-like"/>
</dbReference>
<evidence type="ECO:0000259" key="6">
    <source>
        <dbReference type="Pfam" id="PF10374"/>
    </source>
</evidence>
<evidence type="ECO:0000256" key="1">
    <source>
        <dbReference type="ARBA" id="ARBA00023161"/>
    </source>
</evidence>
<feature type="domain" description="Telomerase activating protein Est1-like N-terminal" evidence="6">
    <location>
        <begin position="54"/>
        <end position="168"/>
    </location>
</feature>
<feature type="region of interest" description="Disordered" evidence="4">
    <location>
        <begin position="1006"/>
        <end position="1106"/>
    </location>
</feature>
<feature type="compositionally biased region" description="Low complexity" evidence="4">
    <location>
        <begin position="515"/>
        <end position="527"/>
    </location>
</feature>
<dbReference type="GO" id="GO:0070034">
    <property type="term" value="F:telomerase RNA binding"/>
    <property type="evidence" value="ECO:0007669"/>
    <property type="project" value="TreeGrafter"/>
</dbReference>
<feature type="region of interest" description="Disordered" evidence="4">
    <location>
        <begin position="974"/>
        <end position="993"/>
    </location>
</feature>
<comment type="function">
    <text evidence="2">Plays a role in nonsense-mediated mRNA decay.</text>
</comment>
<dbReference type="Pfam" id="PF10373">
    <property type="entry name" value="EST1_DNA_bind"/>
    <property type="match status" value="1"/>
</dbReference>
<organism evidence="7 8">
    <name type="scientific">Tetraodon nigroviridis</name>
    <name type="common">Spotted green pufferfish</name>
    <name type="synonym">Chelonodon nigroviridis</name>
    <dbReference type="NCBI Taxonomy" id="99883"/>
    <lineage>
        <taxon>Eukaryota</taxon>
        <taxon>Metazoa</taxon>
        <taxon>Chordata</taxon>
        <taxon>Craniata</taxon>
        <taxon>Vertebrata</taxon>
        <taxon>Euteleostomi</taxon>
        <taxon>Actinopterygii</taxon>
        <taxon>Neopterygii</taxon>
        <taxon>Teleostei</taxon>
        <taxon>Neoteleostei</taxon>
        <taxon>Acanthomorphata</taxon>
        <taxon>Eupercaria</taxon>
        <taxon>Tetraodontiformes</taxon>
        <taxon>Tetradontoidea</taxon>
        <taxon>Tetraodontidae</taxon>
        <taxon>Tetraodon</taxon>
    </lineage>
</organism>
<keyword evidence="8" id="KW-1185">Reference proteome</keyword>
<proteinExistence type="predicted"/>
<dbReference type="SUPFAM" id="SSF48452">
    <property type="entry name" value="TPR-like"/>
    <property type="match status" value="1"/>
</dbReference>
<keyword evidence="2" id="KW-0539">Nucleus</keyword>
<dbReference type="STRING" id="99883.ENSTNIP00000005364"/>
<dbReference type="Gene3D" id="1.25.40.10">
    <property type="entry name" value="Tetratricopeptide repeat domain"/>
    <property type="match status" value="1"/>
</dbReference>
<feature type="region of interest" description="Disordered" evidence="4">
    <location>
        <begin position="1124"/>
        <end position="1154"/>
    </location>
</feature>
<dbReference type="GO" id="GO:0042162">
    <property type="term" value="F:telomeric DNA binding"/>
    <property type="evidence" value="ECO:0007669"/>
    <property type="project" value="TreeGrafter"/>
</dbReference>
<dbReference type="InterPro" id="IPR019458">
    <property type="entry name" value="Est1-like_N"/>
</dbReference>
<feature type="domain" description="DNA/RNA-binding" evidence="5">
    <location>
        <begin position="171"/>
        <end position="439"/>
    </location>
</feature>
<evidence type="ECO:0000256" key="2">
    <source>
        <dbReference type="RuleBase" id="RU369098"/>
    </source>
</evidence>
<dbReference type="InterPro" id="IPR018834">
    <property type="entry name" value="DNA/RNA-bd_Est1-type"/>
</dbReference>
<dbReference type="FunCoup" id="H3CAU2">
    <property type="interactions" value="1227"/>
</dbReference>
<feature type="coiled-coil region" evidence="3">
    <location>
        <begin position="262"/>
        <end position="293"/>
    </location>
</feature>
<evidence type="ECO:0000256" key="4">
    <source>
        <dbReference type="SAM" id="MobiDB-lite"/>
    </source>
</evidence>
<dbReference type="Pfam" id="PF10374">
    <property type="entry name" value="EST1"/>
    <property type="match status" value="1"/>
</dbReference>
<dbReference type="OMA" id="WHQAGSA"/>
<dbReference type="InParanoid" id="H3CAU2"/>
<reference evidence="7" key="2">
    <citation type="submission" date="2025-08" db="UniProtKB">
        <authorList>
            <consortium name="Ensembl"/>
        </authorList>
    </citation>
    <scope>IDENTIFICATION</scope>
</reference>
<dbReference type="PANTHER" id="PTHR15696">
    <property type="entry name" value="SMG-7 SUPPRESSOR WITH MORPHOLOGICAL EFFECT ON GENITALIA PROTEIN 7"/>
    <property type="match status" value="1"/>
</dbReference>
<dbReference type="Proteomes" id="UP000007303">
    <property type="component" value="Unassembled WGS sequence"/>
</dbReference>
<name>H3CAU2_TETNG</name>